<evidence type="ECO:0000259" key="3">
    <source>
        <dbReference type="Pfam" id="PF13966"/>
    </source>
</evidence>
<feature type="region of interest" description="Disordered" evidence="1">
    <location>
        <begin position="113"/>
        <end position="143"/>
    </location>
</feature>
<sequence>MVDRPHEEICKSRVPHQHPEPTFVTWPTNKSLEEVVEQLVDPAHMENEMVQIVVSHDSTDFSNNEPSFTGATKRKAYLNVVPVISSKENIEILGDKSPSSPITFLPTLELNTFTPGSSSRKGAGAKRRGSYRKRGGSSGGARRGGKLSFIIWRAMMGYLPTRDRLGFVVEKMCPVCELETETTLHIFWECHCARALWFSSPFSCVMESVPSFADSVKGRIEWMLSILPSDLTSKFLKFTGCLFDEVWKARNEVLYKSKLINITKVRSSILRKFSESMVAEETGRAGGKINAATEVLCVSDASWKNGEAGLAVGLLHIRENKVFWYARKDKAESAAEAEMIAILWRLQLAAVKGFKSIAIASDAMVLIRAFHEKRYPPLWKLRPMAVETIWSVMP</sequence>
<evidence type="ECO:0008006" key="6">
    <source>
        <dbReference type="Google" id="ProtNLM"/>
    </source>
</evidence>
<organism evidence="4 5">
    <name type="scientific">Cannabis sativa</name>
    <name type="common">Hemp</name>
    <name type="synonym">Marijuana</name>
    <dbReference type="NCBI Taxonomy" id="3483"/>
    <lineage>
        <taxon>Eukaryota</taxon>
        <taxon>Viridiplantae</taxon>
        <taxon>Streptophyta</taxon>
        <taxon>Embryophyta</taxon>
        <taxon>Tracheophyta</taxon>
        <taxon>Spermatophyta</taxon>
        <taxon>Magnoliopsida</taxon>
        <taxon>eudicotyledons</taxon>
        <taxon>Gunneridae</taxon>
        <taxon>Pentapetalae</taxon>
        <taxon>rosids</taxon>
        <taxon>fabids</taxon>
        <taxon>Rosales</taxon>
        <taxon>Cannabaceae</taxon>
        <taxon>Cannabis</taxon>
    </lineage>
</organism>
<feature type="domain" description="RNase H type-1" evidence="2">
    <location>
        <begin position="300"/>
        <end position="374"/>
    </location>
</feature>
<evidence type="ECO:0000259" key="2">
    <source>
        <dbReference type="Pfam" id="PF13456"/>
    </source>
</evidence>
<keyword evidence="5" id="KW-1185">Reference proteome</keyword>
<proteinExistence type="predicted"/>
<gene>
    <name evidence="4" type="ORF">G4B88_025025</name>
</gene>
<accession>A0A7J6EJA5</accession>
<dbReference type="Gene3D" id="3.30.420.10">
    <property type="entry name" value="Ribonuclease H-like superfamily/Ribonuclease H"/>
    <property type="match status" value="1"/>
</dbReference>
<dbReference type="Pfam" id="PF13456">
    <property type="entry name" value="RVT_3"/>
    <property type="match status" value="1"/>
</dbReference>
<comment type="caution">
    <text evidence="4">The sequence shown here is derived from an EMBL/GenBank/DDBJ whole genome shotgun (WGS) entry which is preliminary data.</text>
</comment>
<dbReference type="GO" id="GO:0003676">
    <property type="term" value="F:nucleic acid binding"/>
    <property type="evidence" value="ECO:0007669"/>
    <property type="project" value="InterPro"/>
</dbReference>
<dbReference type="EMBL" id="JAATIQ010000400">
    <property type="protein sequence ID" value="KAF4357790.1"/>
    <property type="molecule type" value="Genomic_DNA"/>
</dbReference>
<dbReference type="InterPro" id="IPR026960">
    <property type="entry name" value="RVT-Znf"/>
</dbReference>
<dbReference type="PANTHER" id="PTHR34146">
    <property type="entry name" value="POLYNUCLEOTIDYL TRANSFERASE, RIBONUCLEASE H-LIKE SUPERFAMILY PROTEIN-RELATED"/>
    <property type="match status" value="1"/>
</dbReference>
<dbReference type="GO" id="GO:0004523">
    <property type="term" value="F:RNA-DNA hybrid ribonuclease activity"/>
    <property type="evidence" value="ECO:0007669"/>
    <property type="project" value="InterPro"/>
</dbReference>
<protein>
    <recommendedName>
        <fullName evidence="6">RNase H type-1 domain-containing protein</fullName>
    </recommendedName>
</protein>
<dbReference type="InterPro" id="IPR036397">
    <property type="entry name" value="RNaseH_sf"/>
</dbReference>
<reference evidence="4 5" key="1">
    <citation type="journal article" date="2020" name="bioRxiv">
        <title>Sequence and annotation of 42 cannabis genomes reveals extensive copy number variation in cannabinoid synthesis and pathogen resistance genes.</title>
        <authorList>
            <person name="Mckernan K.J."/>
            <person name="Helbert Y."/>
            <person name="Kane L.T."/>
            <person name="Ebling H."/>
            <person name="Zhang L."/>
            <person name="Liu B."/>
            <person name="Eaton Z."/>
            <person name="Mclaughlin S."/>
            <person name="Kingan S."/>
            <person name="Baybayan P."/>
            <person name="Concepcion G."/>
            <person name="Jordan M."/>
            <person name="Riva A."/>
            <person name="Barbazuk W."/>
            <person name="Harkins T."/>
        </authorList>
    </citation>
    <scope>NUCLEOTIDE SEQUENCE [LARGE SCALE GENOMIC DNA]</scope>
    <source>
        <strain evidence="5">cv. Jamaican Lion 4</strain>
        <tissue evidence="4">Leaf</tissue>
    </source>
</reference>
<evidence type="ECO:0000313" key="5">
    <source>
        <dbReference type="Proteomes" id="UP000583929"/>
    </source>
</evidence>
<feature type="compositionally biased region" description="Basic residues" evidence="1">
    <location>
        <begin position="123"/>
        <end position="135"/>
    </location>
</feature>
<feature type="domain" description="Reverse transcriptase zinc-binding" evidence="3">
    <location>
        <begin position="146"/>
        <end position="197"/>
    </location>
</feature>
<dbReference type="AlphaFoldDB" id="A0A7J6EJA5"/>
<evidence type="ECO:0000256" key="1">
    <source>
        <dbReference type="SAM" id="MobiDB-lite"/>
    </source>
</evidence>
<dbReference type="Proteomes" id="UP000583929">
    <property type="component" value="Unassembled WGS sequence"/>
</dbReference>
<dbReference type="Pfam" id="PF13966">
    <property type="entry name" value="zf-RVT"/>
    <property type="match status" value="1"/>
</dbReference>
<dbReference type="PANTHER" id="PTHR34146:SF3">
    <property type="entry name" value="POLYNUCLEOTIDYL TRANSFERASE, RIBONUCLEASE H-LIKE SUPERFAMILY PROTEIN"/>
    <property type="match status" value="1"/>
</dbReference>
<name>A0A7J6EJA5_CANSA</name>
<dbReference type="InterPro" id="IPR002156">
    <property type="entry name" value="RNaseH_domain"/>
</dbReference>
<evidence type="ECO:0000313" key="4">
    <source>
        <dbReference type="EMBL" id="KAF4357790.1"/>
    </source>
</evidence>